<evidence type="ECO:0008006" key="4">
    <source>
        <dbReference type="Google" id="ProtNLM"/>
    </source>
</evidence>
<gene>
    <name evidence="2" type="ORF">VJ786_11800</name>
</gene>
<comment type="caution">
    <text evidence="2">The sequence shown here is derived from an EMBL/GenBank/DDBJ whole genome shotgun (WGS) entry which is preliminary data.</text>
</comment>
<evidence type="ECO:0000313" key="2">
    <source>
        <dbReference type="EMBL" id="MEI5985582.1"/>
    </source>
</evidence>
<feature type="signal peptide" evidence="1">
    <location>
        <begin position="1"/>
        <end position="21"/>
    </location>
</feature>
<evidence type="ECO:0000256" key="1">
    <source>
        <dbReference type="SAM" id="SignalP"/>
    </source>
</evidence>
<dbReference type="EMBL" id="JAYLLN010000029">
    <property type="protein sequence ID" value="MEI5985582.1"/>
    <property type="molecule type" value="Genomic_DNA"/>
</dbReference>
<name>A0ABU8I786_9SPHI</name>
<keyword evidence="3" id="KW-1185">Reference proteome</keyword>
<keyword evidence="1" id="KW-0732">Signal</keyword>
<dbReference type="RefSeq" id="WP_099365959.1">
    <property type="nucleotide sequence ID" value="NZ_JAYLLN010000029.1"/>
</dbReference>
<evidence type="ECO:0000313" key="3">
    <source>
        <dbReference type="Proteomes" id="UP001363035"/>
    </source>
</evidence>
<sequence>MKPHLLYLILSISPLISFAQAKPNQAKMEHMESKSSKENLSLVKNFIHDLANEENALDVILSQYVTVNDPSDEMYDYLEVSLQEIRINLMTKKLENIQYKTYSQLPRKEVRDIDPEDMDVNNMYFLYHKDRLVTSIYVEDGKIASFTLVSKGEEMAHFVTY</sequence>
<accession>A0ABU8I786</accession>
<protein>
    <recommendedName>
        <fullName evidence="4">DUF4252 domain-containing protein</fullName>
    </recommendedName>
</protein>
<proteinExistence type="predicted"/>
<organism evidence="2 3">
    <name type="scientific">Sphingobacterium tenebrionis</name>
    <dbReference type="NCBI Taxonomy" id="3111775"/>
    <lineage>
        <taxon>Bacteria</taxon>
        <taxon>Pseudomonadati</taxon>
        <taxon>Bacteroidota</taxon>
        <taxon>Sphingobacteriia</taxon>
        <taxon>Sphingobacteriales</taxon>
        <taxon>Sphingobacteriaceae</taxon>
        <taxon>Sphingobacterium</taxon>
    </lineage>
</organism>
<dbReference type="Proteomes" id="UP001363035">
    <property type="component" value="Unassembled WGS sequence"/>
</dbReference>
<feature type="chain" id="PRO_5045058519" description="DUF4252 domain-containing protein" evidence="1">
    <location>
        <begin position="22"/>
        <end position="161"/>
    </location>
</feature>
<reference evidence="2 3" key="1">
    <citation type="submission" date="2024-01" db="EMBL/GenBank/DDBJ databases">
        <title>Sphingobacterium tenebrionis sp. nov., a novel endophyte isolated from tenebrio molitor intestines.</title>
        <authorList>
            <person name="Zhang C."/>
        </authorList>
    </citation>
    <scope>NUCLEOTIDE SEQUENCE [LARGE SCALE GENOMIC DNA]</scope>
    <source>
        <strain evidence="2 3">PU5-4</strain>
    </source>
</reference>